<sequence>MVEIRMVVWNCWTTNHRARTGSLSPSNFRPINLIGCITKIISKVLSERFKRVIGTVVIDKKSTYICDRSIRDGPFVVNERKKVILFRRSCSLSRYKVSKLLLTRLLTKNIFKVVTLPNNSPTVSVFQYADEAMLLGECSKENALNLIRILRFFHLACGESVGDNMNKTSTWSSLVSKFQSKLCNQKAQNLSFSGILTLCRSILGSLINLLFSLFKALLRLSTSSKTSAGHGIGSLHVLNLSFHGKTCWCFKNEDYSLWKL</sequence>
<comment type="caution">
    <text evidence="1">The sequence shown here is derived from an EMBL/GenBank/DDBJ whole genome shotgun (WGS) entry which is preliminary data.</text>
</comment>
<evidence type="ECO:0000313" key="1">
    <source>
        <dbReference type="EMBL" id="KAJ0212124.1"/>
    </source>
</evidence>
<name>A0A9R1XGS7_LACSA</name>
<dbReference type="EMBL" id="NBSK02000004">
    <property type="protein sequence ID" value="KAJ0212124.1"/>
    <property type="molecule type" value="Genomic_DNA"/>
</dbReference>
<evidence type="ECO:0000313" key="2">
    <source>
        <dbReference type="Proteomes" id="UP000235145"/>
    </source>
</evidence>
<proteinExistence type="predicted"/>
<gene>
    <name evidence="1" type="ORF">LSAT_V11C400169530</name>
</gene>
<dbReference type="AlphaFoldDB" id="A0A9R1XGS7"/>
<dbReference type="Proteomes" id="UP000235145">
    <property type="component" value="Unassembled WGS sequence"/>
</dbReference>
<reference evidence="1 2" key="1">
    <citation type="journal article" date="2017" name="Nat. Commun.">
        <title>Genome assembly with in vitro proximity ligation data and whole-genome triplication in lettuce.</title>
        <authorList>
            <person name="Reyes-Chin-Wo S."/>
            <person name="Wang Z."/>
            <person name="Yang X."/>
            <person name="Kozik A."/>
            <person name="Arikit S."/>
            <person name="Song C."/>
            <person name="Xia L."/>
            <person name="Froenicke L."/>
            <person name="Lavelle D.O."/>
            <person name="Truco M.J."/>
            <person name="Xia R."/>
            <person name="Zhu S."/>
            <person name="Xu C."/>
            <person name="Xu H."/>
            <person name="Xu X."/>
            <person name="Cox K."/>
            <person name="Korf I."/>
            <person name="Meyers B.C."/>
            <person name="Michelmore R.W."/>
        </authorList>
    </citation>
    <scope>NUCLEOTIDE SEQUENCE [LARGE SCALE GENOMIC DNA]</scope>
    <source>
        <strain evidence="2">cv. Salinas</strain>
        <tissue evidence="1">Seedlings</tissue>
    </source>
</reference>
<evidence type="ECO:0008006" key="3">
    <source>
        <dbReference type="Google" id="ProtNLM"/>
    </source>
</evidence>
<keyword evidence="2" id="KW-1185">Reference proteome</keyword>
<dbReference type="PANTHER" id="PTHR33116">
    <property type="entry name" value="REVERSE TRANSCRIPTASE ZINC-BINDING DOMAIN-CONTAINING PROTEIN-RELATED-RELATED"/>
    <property type="match status" value="1"/>
</dbReference>
<organism evidence="1 2">
    <name type="scientific">Lactuca sativa</name>
    <name type="common">Garden lettuce</name>
    <dbReference type="NCBI Taxonomy" id="4236"/>
    <lineage>
        <taxon>Eukaryota</taxon>
        <taxon>Viridiplantae</taxon>
        <taxon>Streptophyta</taxon>
        <taxon>Embryophyta</taxon>
        <taxon>Tracheophyta</taxon>
        <taxon>Spermatophyta</taxon>
        <taxon>Magnoliopsida</taxon>
        <taxon>eudicotyledons</taxon>
        <taxon>Gunneridae</taxon>
        <taxon>Pentapetalae</taxon>
        <taxon>asterids</taxon>
        <taxon>campanulids</taxon>
        <taxon>Asterales</taxon>
        <taxon>Asteraceae</taxon>
        <taxon>Cichorioideae</taxon>
        <taxon>Cichorieae</taxon>
        <taxon>Lactucinae</taxon>
        <taxon>Lactuca</taxon>
    </lineage>
</organism>
<protein>
    <recommendedName>
        <fullName evidence="3">Reverse transcriptase domain-containing protein</fullName>
    </recommendedName>
</protein>
<dbReference type="PANTHER" id="PTHR33116:SF78">
    <property type="entry name" value="OS12G0587133 PROTEIN"/>
    <property type="match status" value="1"/>
</dbReference>
<accession>A0A9R1XGS7</accession>